<evidence type="ECO:0000313" key="3">
    <source>
        <dbReference type="Proteomes" id="UP000246410"/>
    </source>
</evidence>
<dbReference type="EMBL" id="QGTL01000003">
    <property type="protein sequence ID" value="PWV77596.1"/>
    <property type="molecule type" value="Genomic_DNA"/>
</dbReference>
<evidence type="ECO:0000313" key="2">
    <source>
        <dbReference type="EMBL" id="PWV77596.1"/>
    </source>
</evidence>
<dbReference type="AlphaFoldDB" id="A0A317NQF8"/>
<keyword evidence="3" id="KW-1185">Reference proteome</keyword>
<evidence type="ECO:0000256" key="1">
    <source>
        <dbReference type="SAM" id="MobiDB-lite"/>
    </source>
</evidence>
<organism evidence="2 3">
    <name type="scientific">Nocardia neocaledoniensis</name>
    <dbReference type="NCBI Taxonomy" id="236511"/>
    <lineage>
        <taxon>Bacteria</taxon>
        <taxon>Bacillati</taxon>
        <taxon>Actinomycetota</taxon>
        <taxon>Actinomycetes</taxon>
        <taxon>Mycobacteriales</taxon>
        <taxon>Nocardiaceae</taxon>
        <taxon>Nocardia</taxon>
    </lineage>
</organism>
<proteinExistence type="predicted"/>
<name>A0A317NQF8_9NOCA</name>
<dbReference type="Proteomes" id="UP000246410">
    <property type="component" value="Unassembled WGS sequence"/>
</dbReference>
<protein>
    <submittedName>
        <fullName evidence="2">Uncharacterized protein</fullName>
    </submittedName>
</protein>
<reference evidence="2 3" key="1">
    <citation type="submission" date="2018-05" db="EMBL/GenBank/DDBJ databases">
        <title>Genomic Encyclopedia of Type Strains, Phase IV (KMG-IV): sequencing the most valuable type-strain genomes for metagenomic binning, comparative biology and taxonomic classification.</title>
        <authorList>
            <person name="Goeker M."/>
        </authorList>
    </citation>
    <scope>NUCLEOTIDE SEQUENCE [LARGE SCALE GENOMIC DNA]</scope>
    <source>
        <strain evidence="2 3">DSM 44717</strain>
    </source>
</reference>
<sequence length="49" mass="5115">MNDINGSGNTSPPARPANGLPLGRILLAYRHKPPATAPAETKPPVTPTR</sequence>
<comment type="caution">
    <text evidence="2">The sequence shown here is derived from an EMBL/GenBank/DDBJ whole genome shotgun (WGS) entry which is preliminary data.</text>
</comment>
<feature type="compositionally biased region" description="Polar residues" evidence="1">
    <location>
        <begin position="1"/>
        <end position="12"/>
    </location>
</feature>
<feature type="region of interest" description="Disordered" evidence="1">
    <location>
        <begin position="30"/>
        <end position="49"/>
    </location>
</feature>
<accession>A0A317NQF8</accession>
<feature type="region of interest" description="Disordered" evidence="1">
    <location>
        <begin position="1"/>
        <end position="23"/>
    </location>
</feature>
<gene>
    <name evidence="2" type="ORF">DFR69_103195</name>
</gene>